<dbReference type="Pfam" id="PF12806">
    <property type="entry name" value="Acyl-CoA_dh_C"/>
    <property type="match status" value="1"/>
</dbReference>
<gene>
    <name evidence="11" type="ORF">EDC91_11948</name>
</gene>
<dbReference type="Gene3D" id="1.20.140.10">
    <property type="entry name" value="Butyryl-CoA Dehydrogenase, subunit A, domain 3"/>
    <property type="match status" value="1"/>
</dbReference>
<dbReference type="PANTHER" id="PTHR42803:SF1">
    <property type="entry name" value="BROAD-SPECIFICITY LINEAR ACYL-COA DEHYDROGENASE FADE5"/>
    <property type="match status" value="1"/>
</dbReference>
<dbReference type="InterPro" id="IPR036250">
    <property type="entry name" value="AcylCo_DH-like_C"/>
</dbReference>
<sequence length="588" mass="63317">MNPIQAPTLEMNFLLQQVFEADHVWQTLPAIAELLDLDTAAAILEEGAKFCGEQIQPLNRAGDEQGVCFDGTQVKTPDGYPNVFRQYAEGGWVGLCGEPEYGGMGMPKMLGVLLDEMGYSASNAFTLYGALTAGAALCIHAHGTEELKALYLPKLYSGEWAGAMDMTEPQAGSDLRNIATRAVPQADGSYRINGSKMFITGGDHDLTSNVIHLVLAKIQGSDGISLFLVPKFKVNAAGDLGDANGVTVGAVEHKMGLKGSATCVMNYDDAQGYLIGRANRGLVCMFTMMNYERLSIGIQGLGSAQSAYQMAAEYAKERLQGLAAGGSTTGAQADPLIVHGDVRRMLLNIRALTEAGRALAVMTGMQLDRAKYAAVDADKQQATRFAALLTPVAKAFLSDRGFDACVMAQQVFGGHGYISETGVEQLVRDTRIAQIYEGTNGIQAIDFLGRKLAGDNLVTVTEFFAMLRQQQQSCAPAFAQELQQLQTLQQQFLDVIASINQQKHDKPALINAVAVDALDAFGYLLYGHFWLMMADRALKATTLPAAFVSGKQQLCRYYFAKLLPRVASHLAVVAAGDDSVMQPAADWF</sequence>
<evidence type="ECO:0000259" key="7">
    <source>
        <dbReference type="Pfam" id="PF00441"/>
    </source>
</evidence>
<feature type="domain" description="Acyl-CoA dehydrogenase/oxidase C-terminal" evidence="7">
    <location>
        <begin position="279"/>
        <end position="444"/>
    </location>
</feature>
<reference evidence="11 12" key="1">
    <citation type="submission" date="2019-03" db="EMBL/GenBank/DDBJ databases">
        <title>Freshwater and sediment microbial communities from various areas in North America, analyzing microbe dynamics in response to fracking.</title>
        <authorList>
            <person name="Lamendella R."/>
        </authorList>
    </citation>
    <scope>NUCLEOTIDE SEQUENCE [LARGE SCALE GENOMIC DNA]</scope>
    <source>
        <strain evidence="11 12">74A</strain>
    </source>
</reference>
<feature type="domain" description="Acyl-CoA oxidase/dehydrogenase middle" evidence="8">
    <location>
        <begin position="163"/>
        <end position="269"/>
    </location>
</feature>
<proteinExistence type="inferred from homology"/>
<keyword evidence="12" id="KW-1185">Reference proteome</keyword>
<evidence type="ECO:0000313" key="11">
    <source>
        <dbReference type="EMBL" id="TCN82339.1"/>
    </source>
</evidence>
<dbReference type="AlphaFoldDB" id="A0A4V2RS22"/>
<evidence type="ECO:0000256" key="4">
    <source>
        <dbReference type="ARBA" id="ARBA00022827"/>
    </source>
</evidence>
<protein>
    <recommendedName>
        <fullName evidence="13">Alkylation response protein AidB-like acyl-CoA dehydrogenase</fullName>
    </recommendedName>
</protein>
<evidence type="ECO:0000256" key="3">
    <source>
        <dbReference type="ARBA" id="ARBA00022630"/>
    </source>
</evidence>
<dbReference type="RefSeq" id="WP_133039498.1">
    <property type="nucleotide sequence ID" value="NZ_SLWF01000019.1"/>
</dbReference>
<dbReference type="GO" id="GO:0050660">
    <property type="term" value="F:flavin adenine dinucleotide binding"/>
    <property type="evidence" value="ECO:0007669"/>
    <property type="project" value="InterPro"/>
</dbReference>
<dbReference type="OrthoDB" id="9807883at2"/>
<dbReference type="InterPro" id="IPR052166">
    <property type="entry name" value="Diverse_Acyl-CoA_DH"/>
</dbReference>
<evidence type="ECO:0008006" key="13">
    <source>
        <dbReference type="Google" id="ProtNLM"/>
    </source>
</evidence>
<dbReference type="Pfam" id="PF00441">
    <property type="entry name" value="Acyl-CoA_dh_1"/>
    <property type="match status" value="1"/>
</dbReference>
<keyword evidence="5 6" id="KW-0560">Oxidoreductase</keyword>
<comment type="similarity">
    <text evidence="2 6">Belongs to the acyl-CoA dehydrogenase family.</text>
</comment>
<evidence type="ECO:0000256" key="6">
    <source>
        <dbReference type="RuleBase" id="RU362125"/>
    </source>
</evidence>
<dbReference type="InterPro" id="IPR037069">
    <property type="entry name" value="AcylCoA_DH/ox_N_sf"/>
</dbReference>
<dbReference type="InterPro" id="IPR025878">
    <property type="entry name" value="Acyl-CoA_dh-like_C_dom"/>
</dbReference>
<dbReference type="Pfam" id="PF02770">
    <property type="entry name" value="Acyl-CoA_dh_M"/>
    <property type="match status" value="1"/>
</dbReference>
<evidence type="ECO:0000259" key="9">
    <source>
        <dbReference type="Pfam" id="PF02771"/>
    </source>
</evidence>
<dbReference type="InterPro" id="IPR006091">
    <property type="entry name" value="Acyl-CoA_Oxase/DH_mid-dom"/>
</dbReference>
<dbReference type="SUPFAM" id="SSF47203">
    <property type="entry name" value="Acyl-CoA dehydrogenase C-terminal domain-like"/>
    <property type="match status" value="1"/>
</dbReference>
<dbReference type="GO" id="GO:0016627">
    <property type="term" value="F:oxidoreductase activity, acting on the CH-CH group of donors"/>
    <property type="evidence" value="ECO:0007669"/>
    <property type="project" value="InterPro"/>
</dbReference>
<evidence type="ECO:0000259" key="10">
    <source>
        <dbReference type="Pfam" id="PF12806"/>
    </source>
</evidence>
<dbReference type="PANTHER" id="PTHR42803">
    <property type="entry name" value="ACYL-COA DEHYDROGENASE"/>
    <property type="match status" value="1"/>
</dbReference>
<evidence type="ECO:0000256" key="2">
    <source>
        <dbReference type="ARBA" id="ARBA00009347"/>
    </source>
</evidence>
<organism evidence="11 12">
    <name type="scientific">Shewanella fodinae</name>
    <dbReference type="NCBI Taxonomy" id="552357"/>
    <lineage>
        <taxon>Bacteria</taxon>
        <taxon>Pseudomonadati</taxon>
        <taxon>Pseudomonadota</taxon>
        <taxon>Gammaproteobacteria</taxon>
        <taxon>Alteromonadales</taxon>
        <taxon>Shewanellaceae</taxon>
        <taxon>Shewanella</taxon>
    </lineage>
</organism>
<dbReference type="InterPro" id="IPR013786">
    <property type="entry name" value="AcylCoA_DH/ox_N"/>
</dbReference>
<dbReference type="Gene3D" id="1.10.540.10">
    <property type="entry name" value="Acyl-CoA dehydrogenase/oxidase, N-terminal domain"/>
    <property type="match status" value="1"/>
</dbReference>
<evidence type="ECO:0000256" key="1">
    <source>
        <dbReference type="ARBA" id="ARBA00001974"/>
    </source>
</evidence>
<keyword evidence="4 6" id="KW-0274">FAD</keyword>
<dbReference type="InterPro" id="IPR046373">
    <property type="entry name" value="Acyl-CoA_Oxase/DH_mid-dom_sf"/>
</dbReference>
<accession>A0A4V2RS22</accession>
<dbReference type="Proteomes" id="UP000294832">
    <property type="component" value="Unassembled WGS sequence"/>
</dbReference>
<comment type="cofactor">
    <cofactor evidence="1 6">
        <name>FAD</name>
        <dbReference type="ChEBI" id="CHEBI:57692"/>
    </cofactor>
</comment>
<evidence type="ECO:0000256" key="5">
    <source>
        <dbReference type="ARBA" id="ARBA00023002"/>
    </source>
</evidence>
<evidence type="ECO:0000313" key="12">
    <source>
        <dbReference type="Proteomes" id="UP000294832"/>
    </source>
</evidence>
<comment type="caution">
    <text evidence="11">The sequence shown here is derived from an EMBL/GenBank/DDBJ whole genome shotgun (WGS) entry which is preliminary data.</text>
</comment>
<evidence type="ECO:0000259" key="8">
    <source>
        <dbReference type="Pfam" id="PF02770"/>
    </source>
</evidence>
<dbReference type="EMBL" id="SLWF01000019">
    <property type="protein sequence ID" value="TCN82339.1"/>
    <property type="molecule type" value="Genomic_DNA"/>
</dbReference>
<dbReference type="Gene3D" id="2.40.110.10">
    <property type="entry name" value="Butyryl-CoA Dehydrogenase, subunit A, domain 2"/>
    <property type="match status" value="1"/>
</dbReference>
<name>A0A4V2RS22_9GAMM</name>
<dbReference type="InterPro" id="IPR009075">
    <property type="entry name" value="AcylCo_DH/oxidase_C"/>
</dbReference>
<dbReference type="SUPFAM" id="SSF56645">
    <property type="entry name" value="Acyl-CoA dehydrogenase NM domain-like"/>
    <property type="match status" value="1"/>
</dbReference>
<dbReference type="Pfam" id="PF02771">
    <property type="entry name" value="Acyl-CoA_dh_N"/>
    <property type="match status" value="1"/>
</dbReference>
<feature type="domain" description="Acetyl-CoA dehydrogenase-like C-terminal" evidence="10">
    <location>
        <begin position="471"/>
        <end position="582"/>
    </location>
</feature>
<keyword evidence="3 6" id="KW-0285">Flavoprotein</keyword>
<feature type="domain" description="Acyl-CoA dehydrogenase/oxidase N-terminal" evidence="9">
    <location>
        <begin position="41"/>
        <end position="159"/>
    </location>
</feature>
<dbReference type="InterPro" id="IPR009100">
    <property type="entry name" value="AcylCoA_DH/oxidase_NM_dom_sf"/>
</dbReference>